<accession>A0A4Y2N6V3</accession>
<evidence type="ECO:0000313" key="2">
    <source>
        <dbReference type="Proteomes" id="UP000499080"/>
    </source>
</evidence>
<name>A0A4Y2N6V3_ARAVE</name>
<keyword evidence="2" id="KW-1185">Reference proteome</keyword>
<proteinExistence type="predicted"/>
<gene>
    <name evidence="1" type="ORF">AVEN_236845_1</name>
</gene>
<reference evidence="1 2" key="1">
    <citation type="journal article" date="2019" name="Sci. Rep.">
        <title>Orb-weaving spider Araneus ventricosus genome elucidates the spidroin gene catalogue.</title>
        <authorList>
            <person name="Kono N."/>
            <person name="Nakamura H."/>
            <person name="Ohtoshi R."/>
            <person name="Moran D.A.P."/>
            <person name="Shinohara A."/>
            <person name="Yoshida Y."/>
            <person name="Fujiwara M."/>
            <person name="Mori M."/>
            <person name="Tomita M."/>
            <person name="Arakawa K."/>
        </authorList>
    </citation>
    <scope>NUCLEOTIDE SEQUENCE [LARGE SCALE GENOMIC DNA]</scope>
</reference>
<protein>
    <submittedName>
        <fullName evidence="1">Uncharacterized protein</fullName>
    </submittedName>
</protein>
<organism evidence="1 2">
    <name type="scientific">Araneus ventricosus</name>
    <name type="common">Orbweaver spider</name>
    <name type="synonym">Epeira ventricosa</name>
    <dbReference type="NCBI Taxonomy" id="182803"/>
    <lineage>
        <taxon>Eukaryota</taxon>
        <taxon>Metazoa</taxon>
        <taxon>Ecdysozoa</taxon>
        <taxon>Arthropoda</taxon>
        <taxon>Chelicerata</taxon>
        <taxon>Arachnida</taxon>
        <taxon>Araneae</taxon>
        <taxon>Araneomorphae</taxon>
        <taxon>Entelegynae</taxon>
        <taxon>Araneoidea</taxon>
        <taxon>Araneidae</taxon>
        <taxon>Araneus</taxon>
    </lineage>
</organism>
<dbReference type="Proteomes" id="UP000499080">
    <property type="component" value="Unassembled WGS sequence"/>
</dbReference>
<dbReference type="AlphaFoldDB" id="A0A4Y2N6V3"/>
<dbReference type="EMBL" id="BGPR01008520">
    <property type="protein sequence ID" value="GBN34354.1"/>
    <property type="molecule type" value="Genomic_DNA"/>
</dbReference>
<sequence>MFVVFDVDLHKNRRCRFLNAVGVRWIPTCVIAEDNWTVVRNFSQRDRPLVVTDVSSEGFGATDVDATVIELSVGGEEEGTVVGAAKDKE</sequence>
<comment type="caution">
    <text evidence="1">The sequence shown here is derived from an EMBL/GenBank/DDBJ whole genome shotgun (WGS) entry which is preliminary data.</text>
</comment>
<evidence type="ECO:0000313" key="1">
    <source>
        <dbReference type="EMBL" id="GBN34354.1"/>
    </source>
</evidence>